<sequence>MSLSFSLNIFGQLSPRLHQQQRREAFQAERDSSDLDKEVKQRERERQLKFCSTPNPQSHKKLPGELPELEDWTTSRRDSPKSTSFSPNIISGTCQGLAQVLIEIELPIDEEKYVAWFKVELKDTVMHMVSSLLTANVLQLKDIFEGSITCVFRRLGELLRQRAMGAKVIGNKELQEMFEKTSEMLEHLNWIQLCWRELVDADKQESPVVRFRIPAQAKWEVGVQTCYEHWH</sequence>
<dbReference type="Proteomes" id="UP000799118">
    <property type="component" value="Unassembled WGS sequence"/>
</dbReference>
<reference evidence="3" key="1">
    <citation type="journal article" date="2019" name="Environ. Microbiol.">
        <title>Fungal ecological strategies reflected in gene transcription - a case study of two litter decomposers.</title>
        <authorList>
            <person name="Barbi F."/>
            <person name="Kohler A."/>
            <person name="Barry K."/>
            <person name="Baskaran P."/>
            <person name="Daum C."/>
            <person name="Fauchery L."/>
            <person name="Ihrmark K."/>
            <person name="Kuo A."/>
            <person name="LaButti K."/>
            <person name="Lipzen A."/>
            <person name="Morin E."/>
            <person name="Grigoriev I.V."/>
            <person name="Henrissat B."/>
            <person name="Lindahl B."/>
            <person name="Martin F."/>
        </authorList>
    </citation>
    <scope>NUCLEOTIDE SEQUENCE</scope>
    <source>
        <strain evidence="3">JB14</strain>
    </source>
</reference>
<feature type="region of interest" description="Disordered" evidence="1">
    <location>
        <begin position="20"/>
        <end position="39"/>
    </location>
</feature>
<dbReference type="SMART" id="SM01142">
    <property type="entry name" value="DSHCT"/>
    <property type="match status" value="1"/>
</dbReference>
<proteinExistence type="predicted"/>
<keyword evidence="4" id="KW-1185">Reference proteome</keyword>
<accession>A0A6A4H490</accession>
<dbReference type="InterPro" id="IPR012961">
    <property type="entry name" value="Ski2/MTR4_C"/>
</dbReference>
<evidence type="ECO:0000256" key="1">
    <source>
        <dbReference type="SAM" id="MobiDB-lite"/>
    </source>
</evidence>
<protein>
    <recommendedName>
        <fullName evidence="2">ATP-dependent RNA helicase Ski2/MTR4 C-terminal domain-containing protein</fullName>
    </recommendedName>
</protein>
<organism evidence="3 4">
    <name type="scientific">Gymnopus androsaceus JB14</name>
    <dbReference type="NCBI Taxonomy" id="1447944"/>
    <lineage>
        <taxon>Eukaryota</taxon>
        <taxon>Fungi</taxon>
        <taxon>Dikarya</taxon>
        <taxon>Basidiomycota</taxon>
        <taxon>Agaricomycotina</taxon>
        <taxon>Agaricomycetes</taxon>
        <taxon>Agaricomycetidae</taxon>
        <taxon>Agaricales</taxon>
        <taxon>Marasmiineae</taxon>
        <taxon>Omphalotaceae</taxon>
        <taxon>Gymnopus</taxon>
    </lineage>
</organism>
<dbReference type="Pfam" id="PF08148">
    <property type="entry name" value="DSHCT"/>
    <property type="match status" value="1"/>
</dbReference>
<evidence type="ECO:0000259" key="2">
    <source>
        <dbReference type="SMART" id="SM01142"/>
    </source>
</evidence>
<feature type="domain" description="ATP-dependent RNA helicase Ski2/MTR4 C-terminal" evidence="2">
    <location>
        <begin position="10"/>
        <end position="188"/>
    </location>
</feature>
<name>A0A6A4H490_9AGAR</name>
<gene>
    <name evidence="3" type="ORF">BT96DRAFT_944308</name>
</gene>
<dbReference type="EMBL" id="ML769585">
    <property type="protein sequence ID" value="KAE9392911.1"/>
    <property type="molecule type" value="Genomic_DNA"/>
</dbReference>
<evidence type="ECO:0000313" key="3">
    <source>
        <dbReference type="EMBL" id="KAE9392911.1"/>
    </source>
</evidence>
<feature type="compositionally biased region" description="Basic and acidic residues" evidence="1">
    <location>
        <begin position="21"/>
        <end position="39"/>
    </location>
</feature>
<evidence type="ECO:0000313" key="4">
    <source>
        <dbReference type="Proteomes" id="UP000799118"/>
    </source>
</evidence>
<feature type="region of interest" description="Disordered" evidence="1">
    <location>
        <begin position="44"/>
        <end position="85"/>
    </location>
</feature>
<dbReference type="Gene3D" id="1.10.3380.30">
    <property type="match status" value="1"/>
</dbReference>
<dbReference type="OrthoDB" id="64767at2759"/>
<dbReference type="AlphaFoldDB" id="A0A6A4H490"/>